<feature type="signal peptide" evidence="1">
    <location>
        <begin position="1"/>
        <end position="19"/>
    </location>
</feature>
<sequence>MVRILLSLLLIFAGASAMAQDRSRAILVLDASGSMWGQIDGVAKITIAQEVIGGLLSELPAEQELGLTAYGHRRKGDCGDIETMIAPGGDQRAAIASAVNAIKPKGKTPLSAAVIQAAEALKYTEEAATVILVSDGRETCDFDPCEVGRRLEEAGVNFTAHVIGFDVTATEDRAQLQCLADETGGTFRSASDAGELAEALEVVAAPPPPPPPVVLTLRAIDGPNGPTIFEGLQWQVFDSDANPVHASAEAKPVLTLDPWTYRAIVTRAADGARAEAAVRLEADQTATLVLPKLPRPFDVTFNAKDGPGGPTITKGLYWRVAEADGAVLLDGGGDFTPTLKLLPGSYRASVLRQVDEAYAEKGFTVDGYATEVLVLPKLPPEPRTVKYRARDGENGKVIHDDLVWDIYDADGNPVLETEITAQGSIKLVPGAYRIEVLRPEDEATASAEFRLASGNRSEELVLPKLVRPATVDAQDSAVAGSQIEVAWTGPNKKDDFVAVVQLGGRQGTWKEYSYTREGSPLMLLMPSEPGEYEIRYVLNKGREDLASRKITVTDVAASVTPPAEAPVGATVPVDWQGPDYHQDFLAVAARGEDKWINYTYTKGGAPAGLQMPPEPGEYDILYVMNQDRRVIARAPITVSAISFAVAAPGTAPAGSNVQVDWQGPDYKNDFIAVAKKDAKDSAWINYTYTKDGAPAGLLMPLEPGTYEIRYVLNQDRSVGARQEIEITAITGSVSGPAQAKIGDRVQVGWEGPDYKGDYVVVAKPDAKPERYEHYTYTRSGSPLGLQMPSEPGSYELRYIAQGRQDMILARQPIEVGPVQATLSAEGFVAAGGNLAVTWEGPDYRSDFIAISKVGDDRWETYSYTKGGSPLVIRAPDSPGTYELRYVMNLDRKVLASQPLEVE</sequence>
<dbReference type="RefSeq" id="WP_082152396.1">
    <property type="nucleotide sequence ID" value="NZ_LFTY01000001.1"/>
</dbReference>
<dbReference type="PROSITE" id="PS50234">
    <property type="entry name" value="VWFA"/>
    <property type="match status" value="1"/>
</dbReference>
<name>A0A0J9ECS2_9RHOB</name>
<feature type="domain" description="VWFA" evidence="2">
    <location>
        <begin position="24"/>
        <end position="203"/>
    </location>
</feature>
<dbReference type="SMART" id="SM00327">
    <property type="entry name" value="VWA"/>
    <property type="match status" value="1"/>
</dbReference>
<keyword evidence="4" id="KW-1185">Reference proteome</keyword>
<feature type="chain" id="PRO_5005318353" evidence="1">
    <location>
        <begin position="20"/>
        <end position="902"/>
    </location>
</feature>
<evidence type="ECO:0000259" key="2">
    <source>
        <dbReference type="PROSITE" id="PS50234"/>
    </source>
</evidence>
<dbReference type="InterPro" id="IPR002035">
    <property type="entry name" value="VWF_A"/>
</dbReference>
<gene>
    <name evidence="3" type="ORF">AIOL_000744</name>
</gene>
<dbReference type="Proteomes" id="UP000037178">
    <property type="component" value="Unassembled WGS sequence"/>
</dbReference>
<dbReference type="AlphaFoldDB" id="A0A0J9ECS2"/>
<keyword evidence="1" id="KW-0732">Signal</keyword>
<dbReference type="PATRIC" id="fig|1675527.3.peg.800"/>
<evidence type="ECO:0000313" key="3">
    <source>
        <dbReference type="EMBL" id="KMW60582.1"/>
    </source>
</evidence>
<evidence type="ECO:0000256" key="1">
    <source>
        <dbReference type="SAM" id="SignalP"/>
    </source>
</evidence>
<dbReference type="InterPro" id="IPR036465">
    <property type="entry name" value="vWFA_dom_sf"/>
</dbReference>
<evidence type="ECO:0000313" key="4">
    <source>
        <dbReference type="Proteomes" id="UP000037178"/>
    </source>
</evidence>
<dbReference type="SUPFAM" id="SSF53300">
    <property type="entry name" value="vWA-like"/>
    <property type="match status" value="1"/>
</dbReference>
<dbReference type="Pfam" id="PF13519">
    <property type="entry name" value="VWA_2"/>
    <property type="match status" value="1"/>
</dbReference>
<accession>A0A0J9ECS2</accession>
<protein>
    <submittedName>
        <fullName evidence="3">von Willebrand factor type A domain protein</fullName>
    </submittedName>
</protein>
<reference evidence="3 4" key="1">
    <citation type="submission" date="2015-06" db="EMBL/GenBank/DDBJ databases">
        <title>Draft genome sequence of an Alphaproteobacteria species associated to the Mediterranean sponge Oscarella lobularis.</title>
        <authorList>
            <person name="Jourda C."/>
            <person name="Santini S."/>
            <person name="Claverie J.-M."/>
        </authorList>
    </citation>
    <scope>NUCLEOTIDE SEQUENCE [LARGE SCALE GENOMIC DNA]</scope>
    <source>
        <strain evidence="3">IGS</strain>
    </source>
</reference>
<comment type="caution">
    <text evidence="3">The sequence shown here is derived from an EMBL/GenBank/DDBJ whole genome shotgun (WGS) entry which is preliminary data.</text>
</comment>
<dbReference type="OrthoDB" id="9783818at2"/>
<organism evidence="3 4">
    <name type="scientific">Candidatus Rhodobacter oscarellae</name>
    <dbReference type="NCBI Taxonomy" id="1675527"/>
    <lineage>
        <taxon>Bacteria</taxon>
        <taxon>Pseudomonadati</taxon>
        <taxon>Pseudomonadota</taxon>
        <taxon>Alphaproteobacteria</taxon>
        <taxon>Rhodobacterales</taxon>
        <taxon>Rhodobacter group</taxon>
        <taxon>Rhodobacter</taxon>
    </lineage>
</organism>
<dbReference type="STRING" id="1675527.AIOL_000744"/>
<dbReference type="EMBL" id="LFTY01000001">
    <property type="protein sequence ID" value="KMW60582.1"/>
    <property type="molecule type" value="Genomic_DNA"/>
</dbReference>
<dbReference type="Gene3D" id="3.40.50.410">
    <property type="entry name" value="von Willebrand factor, type A domain"/>
    <property type="match status" value="1"/>
</dbReference>
<proteinExistence type="predicted"/>